<dbReference type="PIRSF" id="PIRSF018266">
    <property type="entry name" value="FecR"/>
    <property type="match status" value="1"/>
</dbReference>
<proteinExistence type="predicted"/>
<organism evidence="4 5">
    <name type="scientific">Pedobacter ureilyticus</name>
    <dbReference type="NCBI Taxonomy" id="1393051"/>
    <lineage>
        <taxon>Bacteria</taxon>
        <taxon>Pseudomonadati</taxon>
        <taxon>Bacteroidota</taxon>
        <taxon>Sphingobacteriia</taxon>
        <taxon>Sphingobacteriales</taxon>
        <taxon>Sphingobacteriaceae</taxon>
        <taxon>Pedobacter</taxon>
    </lineage>
</organism>
<sequence>MEKNAANLLKKYLSGQCTPEEKAIVEDWYLQLPFQKNAPTTEQIEASHEEVLGRLNPRPKTRSIGYLKHIAIAASILLCVGLGLVLFNKKIEPVPAVAINKLENVLPGRNKATLTLADGSVIDLDQALTGDLSKQNGIVIRKTEDGQLEYVIQDKPDAISGTNTITTPRGGRYQVSLPDGTKVWLNAASSLTYPYPFAKNERSVMLQGEAYFEVAKDKQRPFKVTANQQMVEVLGTHFNINAYNDEPLQKTTLLEGAVKVAVGGNEVKLKPGEQAKFDPANTQLLVDKNIDPDQYVAWKNEVFAFNNEDLKSIMRQISRWYDIDVVYKGKITTEKYFGEIPRSANLLEVFKILELNRVHVQISGKTMTITGN</sequence>
<feature type="transmembrane region" description="Helical" evidence="1">
    <location>
        <begin position="66"/>
        <end position="87"/>
    </location>
</feature>
<evidence type="ECO:0000313" key="5">
    <source>
        <dbReference type="Proteomes" id="UP001517247"/>
    </source>
</evidence>
<dbReference type="PANTHER" id="PTHR30273:SF2">
    <property type="entry name" value="PROTEIN FECR"/>
    <property type="match status" value="1"/>
</dbReference>
<reference evidence="4 5" key="1">
    <citation type="submission" date="2024-12" db="EMBL/GenBank/DDBJ databases">
        <authorList>
            <person name="Hu S."/>
        </authorList>
    </citation>
    <scope>NUCLEOTIDE SEQUENCE [LARGE SCALE GENOMIC DNA]</scope>
    <source>
        <strain evidence="4 5">THG-T11</strain>
    </source>
</reference>
<gene>
    <name evidence="4" type="ORF">E6A44_004440</name>
</gene>
<evidence type="ECO:0000259" key="2">
    <source>
        <dbReference type="Pfam" id="PF04773"/>
    </source>
</evidence>
<dbReference type="InterPro" id="IPR012373">
    <property type="entry name" value="Ferrdict_sens_TM"/>
</dbReference>
<dbReference type="Gene3D" id="3.55.50.30">
    <property type="match status" value="1"/>
</dbReference>
<keyword evidence="1" id="KW-1133">Transmembrane helix</keyword>
<feature type="domain" description="FecR protein" evidence="2">
    <location>
        <begin position="164"/>
        <end position="259"/>
    </location>
</feature>
<name>A0ABW9J2N7_9SPHI</name>
<comment type="caution">
    <text evidence="4">The sequence shown here is derived from an EMBL/GenBank/DDBJ whole genome shotgun (WGS) entry which is preliminary data.</text>
</comment>
<accession>A0ABW9J2N7</accession>
<keyword evidence="1" id="KW-0472">Membrane</keyword>
<protein>
    <submittedName>
        <fullName evidence="4">FecR family protein</fullName>
    </submittedName>
</protein>
<dbReference type="Pfam" id="PF04773">
    <property type="entry name" value="FecR"/>
    <property type="match status" value="1"/>
</dbReference>
<evidence type="ECO:0000256" key="1">
    <source>
        <dbReference type="SAM" id="Phobius"/>
    </source>
</evidence>
<dbReference type="InterPro" id="IPR006860">
    <property type="entry name" value="FecR"/>
</dbReference>
<feature type="domain" description="Protein FecR C-terminal" evidence="3">
    <location>
        <begin position="303"/>
        <end position="369"/>
    </location>
</feature>
<dbReference type="Proteomes" id="UP001517247">
    <property type="component" value="Unassembled WGS sequence"/>
</dbReference>
<dbReference type="InterPro" id="IPR032508">
    <property type="entry name" value="FecR_C"/>
</dbReference>
<dbReference type="EMBL" id="SSHJ02000001">
    <property type="protein sequence ID" value="MFN0254806.1"/>
    <property type="molecule type" value="Genomic_DNA"/>
</dbReference>
<keyword evidence="1" id="KW-0812">Transmembrane</keyword>
<dbReference type="Gene3D" id="2.60.120.1440">
    <property type="match status" value="1"/>
</dbReference>
<keyword evidence="5" id="KW-1185">Reference proteome</keyword>
<dbReference type="Pfam" id="PF16344">
    <property type="entry name" value="FecR_C"/>
    <property type="match status" value="1"/>
</dbReference>
<evidence type="ECO:0000313" key="4">
    <source>
        <dbReference type="EMBL" id="MFN0254806.1"/>
    </source>
</evidence>
<evidence type="ECO:0000259" key="3">
    <source>
        <dbReference type="Pfam" id="PF16344"/>
    </source>
</evidence>
<dbReference type="PANTHER" id="PTHR30273">
    <property type="entry name" value="PERIPLASMIC SIGNAL SENSOR AND SIGMA FACTOR ACTIVATOR FECR-RELATED"/>
    <property type="match status" value="1"/>
</dbReference>